<evidence type="ECO:0008006" key="3">
    <source>
        <dbReference type="Google" id="ProtNLM"/>
    </source>
</evidence>
<proteinExistence type="predicted"/>
<dbReference type="InterPro" id="IPR011250">
    <property type="entry name" value="OMP/PagP_B-barrel"/>
</dbReference>
<protein>
    <recommendedName>
        <fullName evidence="3">Outer membrane protein beta-barrel domain-containing protein</fullName>
    </recommendedName>
</protein>
<dbReference type="Gene3D" id="2.40.160.20">
    <property type="match status" value="1"/>
</dbReference>
<dbReference type="EMBL" id="JABAIL010000001">
    <property type="protein sequence ID" value="NLR89965.1"/>
    <property type="molecule type" value="Genomic_DNA"/>
</dbReference>
<gene>
    <name evidence="1" type="ORF">HGP29_02050</name>
</gene>
<reference evidence="1 2" key="1">
    <citation type="submission" date="2020-04" db="EMBL/GenBank/DDBJ databases">
        <title>Flammeovirga sp. SR4, a novel species isolated from seawater.</title>
        <authorList>
            <person name="Wang X."/>
        </authorList>
    </citation>
    <scope>NUCLEOTIDE SEQUENCE [LARGE SCALE GENOMIC DNA]</scope>
    <source>
        <strain evidence="1 2">SR4</strain>
    </source>
</reference>
<keyword evidence="2" id="KW-1185">Reference proteome</keyword>
<evidence type="ECO:0000313" key="2">
    <source>
        <dbReference type="Proteomes" id="UP000585050"/>
    </source>
</evidence>
<accession>A0A7X8SGV5</accession>
<dbReference type="SUPFAM" id="SSF56925">
    <property type="entry name" value="OMPA-like"/>
    <property type="match status" value="1"/>
</dbReference>
<dbReference type="RefSeq" id="WP_168880648.1">
    <property type="nucleotide sequence ID" value="NZ_JABAIL010000001.1"/>
</dbReference>
<organism evidence="1 2">
    <name type="scientific">Flammeovirga agarivorans</name>
    <dbReference type="NCBI Taxonomy" id="2726742"/>
    <lineage>
        <taxon>Bacteria</taxon>
        <taxon>Pseudomonadati</taxon>
        <taxon>Bacteroidota</taxon>
        <taxon>Cytophagia</taxon>
        <taxon>Cytophagales</taxon>
        <taxon>Flammeovirgaceae</taxon>
        <taxon>Flammeovirga</taxon>
    </lineage>
</organism>
<dbReference type="Proteomes" id="UP000585050">
    <property type="component" value="Unassembled WGS sequence"/>
</dbReference>
<dbReference type="AlphaFoldDB" id="A0A7X8SGV5"/>
<evidence type="ECO:0000313" key="1">
    <source>
        <dbReference type="EMBL" id="NLR89965.1"/>
    </source>
</evidence>
<name>A0A7X8SGV5_9BACT</name>
<comment type="caution">
    <text evidence="1">The sequence shown here is derived from an EMBL/GenBank/DDBJ whole genome shotgun (WGS) entry which is preliminary data.</text>
</comment>
<sequence>MKKLTLTFFFILGIILTCQAQFRMGLGGGVTNLNNKSENGETMGAYFFLAPTYQIQPKLDLLFQVDVALDLSGTEADMMYTSLTPIVRYYPWESTVRPFIHGGVGAFITPEKTLDYGTVIEDKNAVDFGVKVGFGFLFKAILVSCNYSSAYTTFVDSSSKGYVDLSVGFRF</sequence>